<feature type="non-terminal residue" evidence="1">
    <location>
        <position position="85"/>
    </location>
</feature>
<evidence type="ECO:0000313" key="1">
    <source>
        <dbReference type="EMBL" id="GFD58529.1"/>
    </source>
</evidence>
<comment type="caution">
    <text evidence="1">The sequence shown here is derived from an EMBL/GenBank/DDBJ whole genome shotgun (WGS) entry which is preliminary data.</text>
</comment>
<sequence>PRTWPDTRRGALLLPGHGQCLHRPVLPGTGPLGALPATDCQRLRAAGAAVVPVVDRPGHLLRHRLPADADQPYRHAAIQRRRRWR</sequence>
<protein>
    <submittedName>
        <fullName evidence="1">Uncharacterized protein</fullName>
    </submittedName>
</protein>
<gene>
    <name evidence="1" type="ORF">Tci_930498</name>
</gene>
<reference evidence="1" key="1">
    <citation type="journal article" date="2019" name="Sci. Rep.">
        <title>Draft genome of Tanacetum cinerariifolium, the natural source of mosquito coil.</title>
        <authorList>
            <person name="Yamashiro T."/>
            <person name="Shiraishi A."/>
            <person name="Satake H."/>
            <person name="Nakayama K."/>
        </authorList>
    </citation>
    <scope>NUCLEOTIDE SEQUENCE</scope>
</reference>
<proteinExistence type="predicted"/>
<name>A0A699XFQ2_TANCI</name>
<accession>A0A699XFQ2</accession>
<feature type="non-terminal residue" evidence="1">
    <location>
        <position position="1"/>
    </location>
</feature>
<organism evidence="1">
    <name type="scientific">Tanacetum cinerariifolium</name>
    <name type="common">Dalmatian daisy</name>
    <name type="synonym">Chrysanthemum cinerariifolium</name>
    <dbReference type="NCBI Taxonomy" id="118510"/>
    <lineage>
        <taxon>Eukaryota</taxon>
        <taxon>Viridiplantae</taxon>
        <taxon>Streptophyta</taxon>
        <taxon>Embryophyta</taxon>
        <taxon>Tracheophyta</taxon>
        <taxon>Spermatophyta</taxon>
        <taxon>Magnoliopsida</taxon>
        <taxon>eudicotyledons</taxon>
        <taxon>Gunneridae</taxon>
        <taxon>Pentapetalae</taxon>
        <taxon>asterids</taxon>
        <taxon>campanulids</taxon>
        <taxon>Asterales</taxon>
        <taxon>Asteraceae</taxon>
        <taxon>Asteroideae</taxon>
        <taxon>Anthemideae</taxon>
        <taxon>Anthemidinae</taxon>
        <taxon>Tanacetum</taxon>
    </lineage>
</organism>
<dbReference type="AlphaFoldDB" id="A0A699XFQ2"/>
<dbReference type="EMBL" id="BKCJ011854183">
    <property type="protein sequence ID" value="GFD58529.1"/>
    <property type="molecule type" value="Genomic_DNA"/>
</dbReference>